<dbReference type="EMBL" id="RIZI01000167">
    <property type="protein sequence ID" value="RNF61646.1"/>
    <property type="molecule type" value="Genomic_DNA"/>
</dbReference>
<reference evidence="1" key="1">
    <citation type="submission" date="2018-10" db="EMBL/GenBank/DDBJ databases">
        <title>Acidithiobacillus sulfuriphilus sp. nov.: an extremely acidophilic sulfur-oxidizing chemolithotroph isolated from a neutral pH environment.</title>
        <authorList>
            <person name="Falagan C."/>
            <person name="Moya-Beltran A."/>
            <person name="Quatrini R."/>
            <person name="Johnson D.B."/>
        </authorList>
    </citation>
    <scope>NUCLEOTIDE SEQUENCE [LARGE SCALE GENOMIC DNA]</scope>
    <source>
        <strain evidence="1">CJ-2</strain>
    </source>
</reference>
<gene>
    <name evidence="1" type="ORF">EC580_08150</name>
</gene>
<accession>A0A3M8QZF3</accession>
<proteinExistence type="predicted"/>
<protein>
    <recommendedName>
        <fullName evidence="2">TubC N-terminal docking domain-containing protein</fullName>
    </recommendedName>
</protein>
<dbReference type="AlphaFoldDB" id="A0A3M8QZF3"/>
<name>A0A3M8QZF3_9PROT</name>
<sequence length="131" mass="13946">MMPAQVIVEIAEEGGEIRLEDGRLKVKGIPARLIPLIREHKIALLALLREEEAGQRSTSTACVAPEPDMAPQSLPATVTCGSCAEFEPGKTPLGIGRCSRTANGLPPVASRGYGACFPIAPRFCPDHKELT</sequence>
<evidence type="ECO:0000313" key="1">
    <source>
        <dbReference type="EMBL" id="RNF61646.1"/>
    </source>
</evidence>
<organism evidence="1">
    <name type="scientific">Acidithiobacillus sulfuriphilus</name>
    <dbReference type="NCBI Taxonomy" id="1867749"/>
    <lineage>
        <taxon>Bacteria</taxon>
        <taxon>Pseudomonadati</taxon>
        <taxon>Pseudomonadota</taxon>
        <taxon>Acidithiobacillia</taxon>
        <taxon>Acidithiobacillales</taxon>
        <taxon>Acidithiobacillaceae</taxon>
        <taxon>Acidithiobacillus</taxon>
    </lineage>
</organism>
<evidence type="ECO:0008006" key="2">
    <source>
        <dbReference type="Google" id="ProtNLM"/>
    </source>
</evidence>
<comment type="caution">
    <text evidence="1">The sequence shown here is derived from an EMBL/GenBank/DDBJ whole genome shotgun (WGS) entry which is preliminary data.</text>
</comment>